<dbReference type="InterPro" id="IPR036056">
    <property type="entry name" value="Fibrinogen-like_C"/>
</dbReference>
<dbReference type="SUPFAM" id="SSF56496">
    <property type="entry name" value="Fibrinogen C-terminal domain-like"/>
    <property type="match status" value="1"/>
</dbReference>
<keyword evidence="9" id="KW-1185">Reference proteome</keyword>
<dbReference type="InterPro" id="IPR002181">
    <property type="entry name" value="Fibrinogen_a/b/g_C_dom"/>
</dbReference>
<dbReference type="InterPro" id="IPR037579">
    <property type="entry name" value="FIB_ANG-like"/>
</dbReference>
<feature type="coiled-coil region" evidence="5">
    <location>
        <begin position="48"/>
        <end position="75"/>
    </location>
</feature>
<evidence type="ECO:0000313" key="9">
    <source>
        <dbReference type="Proteomes" id="UP000007110"/>
    </source>
</evidence>
<dbReference type="CDD" id="cd00087">
    <property type="entry name" value="FReD"/>
    <property type="match status" value="1"/>
</dbReference>
<sequence>MRLRMNRTQLLPVAFLVLLSAICKARPADRTPHDLSNTVYQVGTQTILDLVVDKLNRLQQEMDELKQQQIITLETREGTYSDTTSIHRIVGPAPLDCHEVRRREPRAVSGVYMIKPRGQFDALPIYCEMDKEGYGWTVFQRRMDGSEDFNRHWRDYSRGFGNVSSEFWLGNEFLHHLTMQYNYILRVEVTDWFNRKYIADYSGFEVDSKRNDFRMTIEEFLGGNATDALTYHSGSKFTTTDKDNDDSEGVNCAVVHHGGWWFQACDRSNLNGLYYQDGTYGGEWDDGIEWKETDGPPFYSYKATKMMLRPWE</sequence>
<dbReference type="GO" id="GO:0005615">
    <property type="term" value="C:extracellular space"/>
    <property type="evidence" value="ECO:0000318"/>
    <property type="project" value="GO_Central"/>
</dbReference>
<evidence type="ECO:0000256" key="2">
    <source>
        <dbReference type="ARBA" id="ARBA00022525"/>
    </source>
</evidence>
<reference evidence="9" key="1">
    <citation type="submission" date="2015-02" db="EMBL/GenBank/DDBJ databases">
        <title>Genome sequencing for Strongylocentrotus purpuratus.</title>
        <authorList>
            <person name="Murali S."/>
            <person name="Liu Y."/>
            <person name="Vee V."/>
            <person name="English A."/>
            <person name="Wang M."/>
            <person name="Skinner E."/>
            <person name="Han Y."/>
            <person name="Muzny D.M."/>
            <person name="Worley K.C."/>
            <person name="Gibbs R.A."/>
        </authorList>
    </citation>
    <scope>NUCLEOTIDE SEQUENCE</scope>
</reference>
<keyword evidence="2" id="KW-0964">Secreted</keyword>
<dbReference type="InterPro" id="IPR020837">
    <property type="entry name" value="Fibrinogen_CS"/>
</dbReference>
<dbReference type="OrthoDB" id="6345539at2759"/>
<protein>
    <recommendedName>
        <fullName evidence="7">Fibrinogen C-terminal domain-containing protein</fullName>
    </recommendedName>
</protein>
<name>A0A7M7RED3_STRPU</name>
<dbReference type="EnsemblMetazoa" id="XM_781185">
    <property type="protein sequence ID" value="XP_786278"/>
    <property type="gene ID" value="LOC581172"/>
</dbReference>
<organism evidence="8 9">
    <name type="scientific">Strongylocentrotus purpuratus</name>
    <name type="common">Purple sea urchin</name>
    <dbReference type="NCBI Taxonomy" id="7668"/>
    <lineage>
        <taxon>Eukaryota</taxon>
        <taxon>Metazoa</taxon>
        <taxon>Echinodermata</taxon>
        <taxon>Eleutherozoa</taxon>
        <taxon>Echinozoa</taxon>
        <taxon>Echinoidea</taxon>
        <taxon>Euechinoidea</taxon>
        <taxon>Echinacea</taxon>
        <taxon>Camarodonta</taxon>
        <taxon>Echinidea</taxon>
        <taxon>Strongylocentrotidae</taxon>
        <taxon>Strongylocentrotus</taxon>
    </lineage>
</organism>
<dbReference type="Gene3D" id="3.90.215.10">
    <property type="entry name" value="Gamma Fibrinogen, chain A, domain 1"/>
    <property type="match status" value="1"/>
</dbReference>
<evidence type="ECO:0000313" key="8">
    <source>
        <dbReference type="EnsemblMetazoa" id="XP_786278"/>
    </source>
</evidence>
<evidence type="ECO:0000256" key="4">
    <source>
        <dbReference type="ARBA" id="ARBA00023180"/>
    </source>
</evidence>
<evidence type="ECO:0000256" key="3">
    <source>
        <dbReference type="ARBA" id="ARBA00023157"/>
    </source>
</evidence>
<evidence type="ECO:0000256" key="1">
    <source>
        <dbReference type="ARBA" id="ARBA00004613"/>
    </source>
</evidence>
<keyword evidence="5" id="KW-0175">Coiled coil</keyword>
<dbReference type="FunFam" id="3.90.215.10:FF:000001">
    <property type="entry name" value="Tenascin isoform 1"/>
    <property type="match status" value="1"/>
</dbReference>
<keyword evidence="6" id="KW-0732">Signal</keyword>
<feature type="domain" description="Fibrinogen C-terminal" evidence="7">
    <location>
        <begin position="88"/>
        <end position="312"/>
    </location>
</feature>
<dbReference type="Pfam" id="PF00147">
    <property type="entry name" value="Fibrinogen_C"/>
    <property type="match status" value="1"/>
</dbReference>
<dbReference type="SMART" id="SM00186">
    <property type="entry name" value="FBG"/>
    <property type="match status" value="1"/>
</dbReference>
<feature type="signal peptide" evidence="6">
    <location>
        <begin position="1"/>
        <end position="25"/>
    </location>
</feature>
<dbReference type="PROSITE" id="PS51406">
    <property type="entry name" value="FIBRINOGEN_C_2"/>
    <property type="match status" value="1"/>
</dbReference>
<feature type="chain" id="PRO_5029721795" description="Fibrinogen C-terminal domain-containing protein" evidence="6">
    <location>
        <begin position="26"/>
        <end position="312"/>
    </location>
</feature>
<evidence type="ECO:0000259" key="7">
    <source>
        <dbReference type="PROSITE" id="PS51406"/>
    </source>
</evidence>
<proteinExistence type="predicted"/>
<keyword evidence="3" id="KW-1015">Disulfide bond</keyword>
<keyword evidence="4" id="KW-0325">Glycoprotein</keyword>
<dbReference type="InterPro" id="IPR014716">
    <property type="entry name" value="Fibrinogen_a/b/g_C_1"/>
</dbReference>
<dbReference type="PROSITE" id="PS00514">
    <property type="entry name" value="FIBRINOGEN_C_1"/>
    <property type="match status" value="1"/>
</dbReference>
<dbReference type="RefSeq" id="XP_786278.3">
    <property type="nucleotide sequence ID" value="XM_781185.5"/>
</dbReference>
<dbReference type="KEGG" id="spu:581172"/>
<evidence type="ECO:0000256" key="6">
    <source>
        <dbReference type="SAM" id="SignalP"/>
    </source>
</evidence>
<dbReference type="PANTHER" id="PTHR47221">
    <property type="entry name" value="FIBRINOGEN ALPHA CHAIN"/>
    <property type="match status" value="1"/>
</dbReference>
<dbReference type="GeneID" id="581172"/>
<evidence type="ECO:0000256" key="5">
    <source>
        <dbReference type="SAM" id="Coils"/>
    </source>
</evidence>
<reference evidence="8" key="2">
    <citation type="submission" date="2021-01" db="UniProtKB">
        <authorList>
            <consortium name="EnsemblMetazoa"/>
        </authorList>
    </citation>
    <scope>IDENTIFICATION</scope>
</reference>
<dbReference type="OMA" id="HNGGWWF"/>
<dbReference type="NCBIfam" id="NF040941">
    <property type="entry name" value="GGGWT_bact"/>
    <property type="match status" value="1"/>
</dbReference>
<dbReference type="InParanoid" id="A0A7M7RED3"/>
<comment type="subcellular location">
    <subcellularLocation>
        <location evidence="1">Secreted</location>
    </subcellularLocation>
</comment>
<dbReference type="PANTHER" id="PTHR47221:SF5">
    <property type="entry name" value="FIBRINOGEN C-TERMINAL DOMAIN-CONTAINING PROTEIN"/>
    <property type="match status" value="1"/>
</dbReference>
<accession>A0A7M7RED3</accession>
<dbReference type="AlphaFoldDB" id="A0A7M7RED3"/>
<dbReference type="Proteomes" id="UP000007110">
    <property type="component" value="Unassembled WGS sequence"/>
</dbReference>